<reference evidence="2" key="1">
    <citation type="submission" date="2017-05" db="UniProtKB">
        <authorList>
            <consortium name="EnsemblMetazoa"/>
        </authorList>
    </citation>
    <scope>IDENTIFICATION</scope>
</reference>
<protein>
    <recommendedName>
        <fullName evidence="3">TRP C-terminal domain-containing protein</fullName>
    </recommendedName>
</protein>
<accession>A0A1X7TU31</accession>
<keyword evidence="1" id="KW-0472">Membrane</keyword>
<feature type="transmembrane region" description="Helical" evidence="1">
    <location>
        <begin position="56"/>
        <end position="81"/>
    </location>
</feature>
<proteinExistence type="predicted"/>
<feature type="transmembrane region" description="Helical" evidence="1">
    <location>
        <begin position="314"/>
        <end position="335"/>
    </location>
</feature>
<name>A0A1X7TU31_AMPQE</name>
<feature type="transmembrane region" description="Helical" evidence="1">
    <location>
        <begin position="227"/>
        <end position="250"/>
    </location>
</feature>
<evidence type="ECO:0000313" key="2">
    <source>
        <dbReference type="EnsemblMetazoa" id="Aqu2.1.18557_001"/>
    </source>
</evidence>
<keyword evidence="1" id="KW-0812">Transmembrane</keyword>
<feature type="transmembrane region" description="Helical" evidence="1">
    <location>
        <begin position="371"/>
        <end position="393"/>
    </location>
</feature>
<dbReference type="InParanoid" id="A0A1X7TU31"/>
<evidence type="ECO:0000256" key="1">
    <source>
        <dbReference type="SAM" id="Phobius"/>
    </source>
</evidence>
<sequence length="453" mass="51313">MVCPFDYCNTSAVYLNIDDPDTQCTLNRSGILCGQCQAGLSLMLGSNRCQSCSNKYLVLIAGFMLIGMALVAFLLVCNLTVSMGSINGVLFYSNIFKLNEVVFFPDGVKMPVLSHFISWFNLDLGIEICFFHGLDGYWKTWLQYVFPIYIWLLVGAIIIGSHYSGRLSRVFGNNTVPVLATLILMSYSKLLRTITNALMVSMIKCDKKEWSLWSVDANIAYLSHKHLYLVVGSLLFLFVSTFYGGMIFSAQWLQRCTGKYCKASRDPVVKLKPLVDSYTGPYKDKYRFWTGLLIFVRVILTAVFSYTTQTLPGINNYIIIVVCVLLIRVSANGIYRNKALNYLEFSHYFNLFCVSLSSELFYHLQWNSHKIYLSSASISISMILFIGTVLVHIHIKLEKKLGKILCFKFRSATDGNNSLLQEAGDMNNSEDEAGSPAHIIQRRDSIIFDFNRQ</sequence>
<organism evidence="2">
    <name type="scientific">Amphimedon queenslandica</name>
    <name type="common">Sponge</name>
    <dbReference type="NCBI Taxonomy" id="400682"/>
    <lineage>
        <taxon>Eukaryota</taxon>
        <taxon>Metazoa</taxon>
        <taxon>Porifera</taxon>
        <taxon>Demospongiae</taxon>
        <taxon>Heteroscleromorpha</taxon>
        <taxon>Haplosclerida</taxon>
        <taxon>Niphatidae</taxon>
        <taxon>Amphimedon</taxon>
    </lineage>
</organism>
<feature type="transmembrane region" description="Helical" evidence="1">
    <location>
        <begin position="141"/>
        <end position="159"/>
    </location>
</feature>
<feature type="transmembrane region" description="Helical" evidence="1">
    <location>
        <begin position="171"/>
        <end position="190"/>
    </location>
</feature>
<feature type="transmembrane region" description="Helical" evidence="1">
    <location>
        <begin position="288"/>
        <end position="308"/>
    </location>
</feature>
<dbReference type="EnsemblMetazoa" id="Aqu2.1.18557_001">
    <property type="protein sequence ID" value="Aqu2.1.18557_001"/>
    <property type="gene ID" value="Aqu2.1.18557"/>
</dbReference>
<dbReference type="AlphaFoldDB" id="A0A1X7TU31"/>
<keyword evidence="1" id="KW-1133">Transmembrane helix</keyword>
<evidence type="ECO:0008006" key="3">
    <source>
        <dbReference type="Google" id="ProtNLM"/>
    </source>
</evidence>